<evidence type="ECO:0000256" key="2">
    <source>
        <dbReference type="ARBA" id="ARBA00022741"/>
    </source>
</evidence>
<keyword evidence="2" id="KW-0547">Nucleotide-binding</keyword>
<keyword evidence="1" id="KW-0813">Transport</keyword>
<organism evidence="5 6">
    <name type="scientific">Actinophytocola xinjiangensis</name>
    <dbReference type="NCBI Taxonomy" id="485602"/>
    <lineage>
        <taxon>Bacteria</taxon>
        <taxon>Bacillati</taxon>
        <taxon>Actinomycetota</taxon>
        <taxon>Actinomycetes</taxon>
        <taxon>Pseudonocardiales</taxon>
        <taxon>Pseudonocardiaceae</taxon>
    </lineage>
</organism>
<dbReference type="CDD" id="cd03230">
    <property type="entry name" value="ABC_DR_subfamily_A"/>
    <property type="match status" value="1"/>
</dbReference>
<evidence type="ECO:0000313" key="6">
    <source>
        <dbReference type="Proteomes" id="UP000185696"/>
    </source>
</evidence>
<dbReference type="InterPro" id="IPR003593">
    <property type="entry name" value="AAA+_ATPase"/>
</dbReference>
<reference evidence="5 6" key="1">
    <citation type="submission" date="2016-12" db="EMBL/GenBank/DDBJ databases">
        <title>The draft genome sequence of Actinophytocola xinjiangensis.</title>
        <authorList>
            <person name="Wang W."/>
            <person name="Yuan L."/>
        </authorList>
    </citation>
    <scope>NUCLEOTIDE SEQUENCE [LARGE SCALE GENOMIC DNA]</scope>
    <source>
        <strain evidence="5 6">CGMCC 4.4663</strain>
    </source>
</reference>
<gene>
    <name evidence="5" type="ORF">BLA60_01130</name>
</gene>
<keyword evidence="6" id="KW-1185">Reference proteome</keyword>
<dbReference type="SMART" id="SM00382">
    <property type="entry name" value="AAA"/>
    <property type="match status" value="1"/>
</dbReference>
<dbReference type="Gene3D" id="3.40.50.300">
    <property type="entry name" value="P-loop containing nucleotide triphosphate hydrolases"/>
    <property type="match status" value="1"/>
</dbReference>
<dbReference type="InterPro" id="IPR051782">
    <property type="entry name" value="ABC_Transporter_VariousFunc"/>
</dbReference>
<dbReference type="OrthoDB" id="9804819at2"/>
<keyword evidence="3 5" id="KW-0067">ATP-binding</keyword>
<dbReference type="SUPFAM" id="SSF52540">
    <property type="entry name" value="P-loop containing nucleoside triphosphate hydrolases"/>
    <property type="match status" value="1"/>
</dbReference>
<dbReference type="InterPro" id="IPR027417">
    <property type="entry name" value="P-loop_NTPase"/>
</dbReference>
<accession>A0A7Z0WS30</accession>
<dbReference type="Proteomes" id="UP000185696">
    <property type="component" value="Unassembled WGS sequence"/>
</dbReference>
<dbReference type="PANTHER" id="PTHR42939">
    <property type="entry name" value="ABC TRANSPORTER ATP-BINDING PROTEIN ALBC-RELATED"/>
    <property type="match status" value="1"/>
</dbReference>
<sequence>MTETVLEATGLGKRYRRRWALRDCSLAVPAGRVVALVGPNGAGKTTLLHLAAGLLAPTAGTVRVLGSPAGHERGRVAFLAQDKPLYETFTVADMLRFGRRMNPVWDDGFARARLAGLDIPLDHRTGRLSGGQQAQVALTVALAKRPDLLLLDEPMANLDPLARHEVMRDLMAVVADTGLTVLLSSHVVSDLENTCDWLVVVNRGRVQVSGDIEDLLGAHHLLSGPAELAGAVASRLAVVEDDRTDRQATLLVRATDGLPALDPRWHVRPVALEELVLSYLRQPESAALPRLVMAGAAPTDPVPFP</sequence>
<evidence type="ECO:0000256" key="1">
    <source>
        <dbReference type="ARBA" id="ARBA00022448"/>
    </source>
</evidence>
<proteinExistence type="predicted"/>
<dbReference type="RefSeq" id="WP_075130775.1">
    <property type="nucleotide sequence ID" value="NZ_MSIF01000001.1"/>
</dbReference>
<dbReference type="Pfam" id="PF00005">
    <property type="entry name" value="ABC_tran"/>
    <property type="match status" value="1"/>
</dbReference>
<evidence type="ECO:0000256" key="3">
    <source>
        <dbReference type="ARBA" id="ARBA00022840"/>
    </source>
</evidence>
<protein>
    <submittedName>
        <fullName evidence="5">ABC transporter ATP-binding protein</fullName>
    </submittedName>
</protein>
<name>A0A7Z0WS30_9PSEU</name>
<feature type="domain" description="ABC transporter" evidence="4">
    <location>
        <begin position="6"/>
        <end position="228"/>
    </location>
</feature>
<dbReference type="PANTHER" id="PTHR42939:SF1">
    <property type="entry name" value="ABC TRANSPORTER ATP-BINDING PROTEIN ALBC-RELATED"/>
    <property type="match status" value="1"/>
</dbReference>
<dbReference type="GO" id="GO:0016887">
    <property type="term" value="F:ATP hydrolysis activity"/>
    <property type="evidence" value="ECO:0007669"/>
    <property type="project" value="InterPro"/>
</dbReference>
<dbReference type="EMBL" id="MSIF01000001">
    <property type="protein sequence ID" value="OLF13827.1"/>
    <property type="molecule type" value="Genomic_DNA"/>
</dbReference>
<dbReference type="PROSITE" id="PS50893">
    <property type="entry name" value="ABC_TRANSPORTER_2"/>
    <property type="match status" value="1"/>
</dbReference>
<evidence type="ECO:0000259" key="4">
    <source>
        <dbReference type="PROSITE" id="PS50893"/>
    </source>
</evidence>
<comment type="caution">
    <text evidence="5">The sequence shown here is derived from an EMBL/GenBank/DDBJ whole genome shotgun (WGS) entry which is preliminary data.</text>
</comment>
<evidence type="ECO:0000313" key="5">
    <source>
        <dbReference type="EMBL" id="OLF13827.1"/>
    </source>
</evidence>
<dbReference type="InterPro" id="IPR003439">
    <property type="entry name" value="ABC_transporter-like_ATP-bd"/>
</dbReference>
<dbReference type="AlphaFoldDB" id="A0A7Z0WS30"/>
<dbReference type="GO" id="GO:0005524">
    <property type="term" value="F:ATP binding"/>
    <property type="evidence" value="ECO:0007669"/>
    <property type="project" value="UniProtKB-KW"/>
</dbReference>